<dbReference type="InterPro" id="IPR003779">
    <property type="entry name" value="CMD-like"/>
</dbReference>
<organism evidence="2 3">
    <name type="scientific">Rhodoferax aquaticus</name>
    <dbReference type="NCBI Taxonomy" id="2527691"/>
    <lineage>
        <taxon>Bacteria</taxon>
        <taxon>Pseudomonadati</taxon>
        <taxon>Pseudomonadota</taxon>
        <taxon>Betaproteobacteria</taxon>
        <taxon>Burkholderiales</taxon>
        <taxon>Comamonadaceae</taxon>
        <taxon>Rhodoferax</taxon>
    </lineage>
</organism>
<reference evidence="3" key="2">
    <citation type="journal article" date="2020" name="Int. J. Syst. Evol. Microbiol.">
        <title>Genomic insights into a novel species Rhodoferax aquaticus sp. nov., isolated from freshwater.</title>
        <authorList>
            <person name="Li T."/>
            <person name="Zhuo Y."/>
            <person name="Jin C.Z."/>
            <person name="Wu X."/>
            <person name="Ko S.R."/>
            <person name="Jin F.J."/>
            <person name="Ahn C.Y."/>
            <person name="Oh H.M."/>
            <person name="Lee H.G."/>
            <person name="Jin L."/>
        </authorList>
    </citation>
    <scope>NUCLEOTIDE SEQUENCE [LARGE SCALE GENOMIC DNA]</scope>
    <source>
        <strain evidence="3">Gr-4</strain>
    </source>
</reference>
<dbReference type="AlphaFoldDB" id="A0A515ELC9"/>
<protein>
    <submittedName>
        <fullName evidence="2">Carboxymuconolactone decarboxylase family protein</fullName>
    </submittedName>
</protein>
<reference evidence="3" key="1">
    <citation type="submission" date="2019-02" db="EMBL/GenBank/DDBJ databases">
        <title>Complete genome sequence of Rhodoferax sp. Gr-4.</title>
        <authorList>
            <person name="Jin L."/>
        </authorList>
    </citation>
    <scope>NUCLEOTIDE SEQUENCE [LARGE SCALE GENOMIC DNA]</scope>
    <source>
        <strain evidence="3">Gr-4</strain>
    </source>
</reference>
<feature type="domain" description="Carboxymuconolactone decarboxylase-like" evidence="1">
    <location>
        <begin position="42"/>
        <end position="127"/>
    </location>
</feature>
<dbReference type="SUPFAM" id="SSF69118">
    <property type="entry name" value="AhpD-like"/>
    <property type="match status" value="1"/>
</dbReference>
<proteinExistence type="predicted"/>
<dbReference type="RefSeq" id="WP_142809392.1">
    <property type="nucleotide sequence ID" value="NZ_CP036282.1"/>
</dbReference>
<evidence type="ECO:0000313" key="2">
    <source>
        <dbReference type="EMBL" id="QDL53473.1"/>
    </source>
</evidence>
<evidence type="ECO:0000259" key="1">
    <source>
        <dbReference type="Pfam" id="PF02627"/>
    </source>
</evidence>
<sequence length="141" mass="15118">MAPTHSPASEDSARYTRGLAKLREIDGDAGQRVIDALAPIAPDFARYLIEFPFGDIYTRPELDLKSREIATVAALTALGNAAPQLKVHVHGALNVGCSRQEVVEIMMQMAVYAGFPAALNGLFAAQEVFAQRDAPPVAQTP</sequence>
<dbReference type="PANTHER" id="PTHR33570:SF10">
    <property type="entry name" value="GAMMA-CARBOXYMUCONOLACTONE DECARBOXYLASE"/>
    <property type="match status" value="1"/>
</dbReference>
<dbReference type="InterPro" id="IPR029032">
    <property type="entry name" value="AhpD-like"/>
</dbReference>
<dbReference type="EMBL" id="CP036282">
    <property type="protein sequence ID" value="QDL53473.1"/>
    <property type="molecule type" value="Genomic_DNA"/>
</dbReference>
<name>A0A515ELC9_9BURK</name>
<keyword evidence="3" id="KW-1185">Reference proteome</keyword>
<gene>
    <name evidence="2" type="ORF">EXZ61_04380</name>
</gene>
<accession>A0A515ELC9</accession>
<dbReference type="InterPro" id="IPR052512">
    <property type="entry name" value="4CMD/NDH-1_regulator"/>
</dbReference>
<dbReference type="KEGG" id="rhg:EXZ61_04380"/>
<dbReference type="Pfam" id="PF02627">
    <property type="entry name" value="CMD"/>
    <property type="match status" value="1"/>
</dbReference>
<dbReference type="GO" id="GO:0051920">
    <property type="term" value="F:peroxiredoxin activity"/>
    <property type="evidence" value="ECO:0007669"/>
    <property type="project" value="InterPro"/>
</dbReference>
<dbReference type="Proteomes" id="UP000317365">
    <property type="component" value="Chromosome"/>
</dbReference>
<evidence type="ECO:0000313" key="3">
    <source>
        <dbReference type="Proteomes" id="UP000317365"/>
    </source>
</evidence>
<dbReference type="Gene3D" id="1.20.1290.10">
    <property type="entry name" value="AhpD-like"/>
    <property type="match status" value="1"/>
</dbReference>
<dbReference type="PANTHER" id="PTHR33570">
    <property type="entry name" value="4-CARBOXYMUCONOLACTONE DECARBOXYLASE FAMILY PROTEIN"/>
    <property type="match status" value="1"/>
</dbReference>